<dbReference type="Pfam" id="PF02604">
    <property type="entry name" value="PhdYeFM_antitox"/>
    <property type="match status" value="1"/>
</dbReference>
<keyword evidence="4" id="KW-1185">Reference proteome</keyword>
<dbReference type="Proteomes" id="UP001634747">
    <property type="component" value="Unassembled WGS sequence"/>
</dbReference>
<dbReference type="Gene3D" id="3.40.1620.10">
    <property type="entry name" value="YefM-like domain"/>
    <property type="match status" value="1"/>
</dbReference>
<sequence>MMAVSPAKTKSKSLSGTHKRLPAQIAAADAKAHLLRMIATVGETGEYIITKRGKPVARLVPFQTEAKPDIYGCMAGTVQIIGDVMAPLPPEEWGDLY</sequence>
<dbReference type="InterPro" id="IPR036165">
    <property type="entry name" value="YefM-like_sf"/>
</dbReference>
<comment type="caution">
    <text evidence="3">The sequence shown here is derived from an EMBL/GenBank/DDBJ whole genome shotgun (WGS) entry which is preliminary data.</text>
</comment>
<reference evidence="3 4" key="1">
    <citation type="submission" date="2024-12" db="EMBL/GenBank/DDBJ databases">
        <authorList>
            <person name="Lee Y."/>
        </authorList>
    </citation>
    <scope>NUCLEOTIDE SEQUENCE [LARGE SCALE GENOMIC DNA]</scope>
    <source>
        <strain evidence="3 4">03SUJ4</strain>
    </source>
</reference>
<evidence type="ECO:0000313" key="3">
    <source>
        <dbReference type="EMBL" id="MFN2976130.1"/>
    </source>
</evidence>
<dbReference type="RefSeq" id="WP_263415057.1">
    <property type="nucleotide sequence ID" value="NZ_BAABBH010000001.1"/>
</dbReference>
<dbReference type="EMBL" id="JBJYXY010000001">
    <property type="protein sequence ID" value="MFN2976130.1"/>
    <property type="molecule type" value="Genomic_DNA"/>
</dbReference>
<comment type="similarity">
    <text evidence="1 2">Belongs to the phD/YefM antitoxin family.</text>
</comment>
<gene>
    <name evidence="3" type="ORF">ACK2TP_10175</name>
</gene>
<evidence type="ECO:0000256" key="2">
    <source>
        <dbReference type="RuleBase" id="RU362080"/>
    </source>
</evidence>
<protein>
    <recommendedName>
        <fullName evidence="2">Antitoxin</fullName>
    </recommendedName>
</protein>
<organism evidence="3 4">
    <name type="scientific">Terriglobus aquaticus</name>
    <dbReference type="NCBI Taxonomy" id="940139"/>
    <lineage>
        <taxon>Bacteria</taxon>
        <taxon>Pseudomonadati</taxon>
        <taxon>Acidobacteriota</taxon>
        <taxon>Terriglobia</taxon>
        <taxon>Terriglobales</taxon>
        <taxon>Acidobacteriaceae</taxon>
        <taxon>Terriglobus</taxon>
    </lineage>
</organism>
<comment type="function">
    <text evidence="2">Antitoxin component of a type II toxin-antitoxin (TA) system.</text>
</comment>
<evidence type="ECO:0000313" key="4">
    <source>
        <dbReference type="Proteomes" id="UP001634747"/>
    </source>
</evidence>
<dbReference type="InterPro" id="IPR006442">
    <property type="entry name" value="Antitoxin_Phd/YefM"/>
</dbReference>
<dbReference type="NCBIfam" id="TIGR01552">
    <property type="entry name" value="phd_fam"/>
    <property type="match status" value="1"/>
</dbReference>
<accession>A0ABW9KK13</accession>
<dbReference type="SUPFAM" id="SSF143120">
    <property type="entry name" value="YefM-like"/>
    <property type="match status" value="1"/>
</dbReference>
<name>A0ABW9KK13_9BACT</name>
<evidence type="ECO:0000256" key="1">
    <source>
        <dbReference type="ARBA" id="ARBA00009981"/>
    </source>
</evidence>
<proteinExistence type="inferred from homology"/>